<dbReference type="CDD" id="cd19540">
    <property type="entry name" value="LCL_NRPS-like"/>
    <property type="match status" value="2"/>
</dbReference>
<dbReference type="GO" id="GO:0004467">
    <property type="term" value="F:long-chain fatty acid-CoA ligase activity"/>
    <property type="evidence" value="ECO:0007669"/>
    <property type="project" value="UniProtKB-EC"/>
</dbReference>
<reference evidence="5" key="1">
    <citation type="journal article" date="2013" name="Proc. Natl. Acad. Sci. U.S.A.">
        <title>Mapping gene clusters within arrayed metagenomic libraries to expand the structural diversity of biomedically relevant natural products.</title>
        <authorList>
            <person name="Owen J.G."/>
            <person name="Reddy B.V."/>
            <person name="Ternei M.A."/>
            <person name="Charlop-Powers Z."/>
            <person name="Calle P.Y."/>
            <person name="Kim J.H."/>
            <person name="Brady S.F."/>
        </authorList>
    </citation>
    <scope>NUCLEOTIDE SEQUENCE</scope>
</reference>
<evidence type="ECO:0000256" key="1">
    <source>
        <dbReference type="ARBA" id="ARBA00001957"/>
    </source>
</evidence>
<sequence>PTYNVPLVLQVPDDVEALALEHAVRDVLERHEVLRTVFPAVDGEPYQEIRPIDGLDWRLEVSDVEGDPADEVIRRAQHAFDLATEIPVRASLLRGRENLLVLVIHHVASDGWSKRPLVRDLSTAYAARRASQEPGWAPLPVQYADYTLWQRQLLGDEADPDSLLAQQVGYWQDVLDGVPEELALPAVRARPAVPGRRGVTARLDVPAELHRAVRELARAEGVTVFMVVQATLAVLLSRLGAGTDIPVGAAVAGRTDEALDELVGFFVNTLVIRTDLTGDPSFREVLGRVRERSLAALANQDVPFERLVEELAPARSMARHPLFQVMCTMQNLDTTELDLPRARPVTRRALLGSLTEAAKFDLELTVGEVLDAEGRPSGLRGSLTATTDLFDDAAVAVLRDRWLALLGRLTKAPDAAVRTASVLMPGEREAALAAATGPVVVSSLATVVDGFVSRVGEFAGLVAVVCGAQEVTYGELDVRADRVARHLVSLGVGVDDVVALCLPRGVDMVAAMVGVWRAGAGFVPVDPGLPAARRQFVIADSGAVVVVDALPVAAPAGMRLPAVRPQALAYVIYTSGSTGVPKGVAVPHAGLANAVSVFAPLVGAGPGRRVLQFASFGFDASVLDVGMALASGATLVIASEEDRSEPARLAALNVGSASVVPSLLQVLDPSVLGSVDSMLVGASAIDAATAATWSRGRRLLNTYGPTEASVMVTVGQVDGSEPVSMGRPIAGACTYVLDEWLEPVPPGVVGDLYVSGVPVARGYVGRAALTAQRFVASPFAVGQRMYRTGDRARWTVDGRLVFAGRVDDQVKVRGFRVELGEVQAAVAAHPAVRQAAVLAREDRLVAYVVAGGPVGDLREFVAARLPEYMVPSAVVTLDALPLSANGKLDRAALPAPTGTAAREPADLREELLCAAFAQVLGVETVGVDDDFFALGGHSLLAVRLISRVRVLLGAEVEIRTLFQAPTPAGLARRLDAATTRPALTARHRPQRIPLSFAQQRLWFLAQLEGPSPTYNIPLALPLTADVDTEALAAALRDVLDRHEALRTLFPAPGGTPYQHVVPTAELNWNLDIADVAGDLAAAVTERARVCFDLAHEAPIRASLLRPSNAADVLVLVVHHIASDGWSMGPLARDISSAYAARRAGHEPSWFPLPVQYADYALWQRDLLGDEADPDSLIARQVAYWREILAGIPEELALPADRPRPPVASHRAHRVAVDVPPDVHQALLDLARAEGVTDHMVLQSALAVLLSRLGAGTDIPIGAAVAGRTDEALDELVGFFVNTLVIRTDLTGDPSFRQILAQVRERSLGALAHQDVPFERLVEELAPVRSMARMPLVQVMLTVQNLGQVDMDLDAAGNAPEGPDAPAATSRFDLEVKVRGTLDEHRRAAGLRATVTAAADLFDPATVEFIAARWTDVLGQVTADPDRTVRTVGVVTAEERQRLVSELNAGSVPVADNSLVDLFEAQVRRSPDAVAVADMSYGDLAARANRVARTLLARGIRRGSIVAVVMDRGADVVAALLGVVKAGAAYLPIDPQQPAQRAAFMIADAGAACVLATEPVAGMPVITLDDLVADASPVAVEVLPDQPAYVIYTSGSTGTPKGCVVSHRNVVNLLAAARQRFDFRPDDVWTCFHSFGFDVSVFEMWGSLLSGARLVVVPLEVSRSPGEFSRPARPRAGDGAEPDAVGVLPAAAGGRGRGSRPAVCRVRRRGARSAPGCVIGIQRSRTVRCWPTCTAPPRPRCTRRSWRWTPTW</sequence>
<dbReference type="GO" id="GO:0031177">
    <property type="term" value="F:phosphopantetheine binding"/>
    <property type="evidence" value="ECO:0007669"/>
    <property type="project" value="InterPro"/>
</dbReference>
<keyword evidence="2" id="KW-0596">Phosphopantetheine</keyword>
<dbReference type="Pfam" id="PF00501">
    <property type="entry name" value="AMP-binding"/>
    <property type="match status" value="2"/>
</dbReference>
<dbReference type="FunFam" id="1.10.1200.10:FF:000016">
    <property type="entry name" value="Non-ribosomal peptide synthase"/>
    <property type="match status" value="1"/>
</dbReference>
<dbReference type="PROSITE" id="PS00455">
    <property type="entry name" value="AMP_BINDING"/>
    <property type="match status" value="2"/>
</dbReference>
<accession>S5TN74</accession>
<dbReference type="GO" id="GO:0044550">
    <property type="term" value="P:secondary metabolite biosynthetic process"/>
    <property type="evidence" value="ECO:0007669"/>
    <property type="project" value="TreeGrafter"/>
</dbReference>
<dbReference type="EMBL" id="KF264559">
    <property type="protein sequence ID" value="AGS49878.1"/>
    <property type="molecule type" value="Genomic_DNA"/>
</dbReference>
<dbReference type="Gene3D" id="1.10.1200.10">
    <property type="entry name" value="ACP-like"/>
    <property type="match status" value="1"/>
</dbReference>
<dbReference type="Pfam" id="PF00550">
    <property type="entry name" value="PP-binding"/>
    <property type="match status" value="1"/>
</dbReference>
<feature type="domain" description="Carrier" evidence="4">
    <location>
        <begin position="903"/>
        <end position="978"/>
    </location>
</feature>
<keyword evidence="5" id="KW-0436">Ligase</keyword>
<dbReference type="NCBIfam" id="TIGR01733">
    <property type="entry name" value="AA-adenyl-dom"/>
    <property type="match status" value="1"/>
</dbReference>
<dbReference type="CDD" id="cd05930">
    <property type="entry name" value="A_NRPS"/>
    <property type="match status" value="1"/>
</dbReference>
<dbReference type="PROSITE" id="PS00012">
    <property type="entry name" value="PHOSPHOPANTETHEINE"/>
    <property type="match status" value="1"/>
</dbReference>
<dbReference type="EC" id="6.2.1.3" evidence="5"/>
<dbReference type="PROSITE" id="PS50075">
    <property type="entry name" value="CARRIER"/>
    <property type="match status" value="1"/>
</dbReference>
<dbReference type="SUPFAM" id="SSF56801">
    <property type="entry name" value="Acetyl-CoA synthetase-like"/>
    <property type="match status" value="2"/>
</dbReference>
<keyword evidence="3" id="KW-0597">Phosphoprotein</keyword>
<evidence type="ECO:0000256" key="3">
    <source>
        <dbReference type="ARBA" id="ARBA00022553"/>
    </source>
</evidence>
<dbReference type="SUPFAM" id="SSF52777">
    <property type="entry name" value="CoA-dependent acyltransferases"/>
    <property type="match status" value="4"/>
</dbReference>
<dbReference type="SUPFAM" id="SSF47336">
    <property type="entry name" value="ACP-like"/>
    <property type="match status" value="1"/>
</dbReference>
<dbReference type="InterPro" id="IPR025110">
    <property type="entry name" value="AMP-bd_C"/>
</dbReference>
<dbReference type="InterPro" id="IPR020845">
    <property type="entry name" value="AMP-binding_CS"/>
</dbReference>
<organism evidence="5">
    <name type="scientific">uncultured bacterium esnapd19</name>
    <dbReference type="NCBI Taxonomy" id="1366600"/>
    <lineage>
        <taxon>Bacteria</taxon>
        <taxon>environmental samples</taxon>
    </lineage>
</organism>
<dbReference type="Gene3D" id="3.30.300.30">
    <property type="match status" value="1"/>
</dbReference>
<dbReference type="GO" id="GO:0005829">
    <property type="term" value="C:cytosol"/>
    <property type="evidence" value="ECO:0007669"/>
    <property type="project" value="TreeGrafter"/>
</dbReference>
<dbReference type="InterPro" id="IPR009081">
    <property type="entry name" value="PP-bd_ACP"/>
</dbReference>
<dbReference type="InterPro" id="IPR010071">
    <property type="entry name" value="AA_adenyl_dom"/>
</dbReference>
<proteinExistence type="predicted"/>
<dbReference type="PANTHER" id="PTHR45527">
    <property type="entry name" value="NONRIBOSOMAL PEPTIDE SYNTHETASE"/>
    <property type="match status" value="1"/>
</dbReference>
<dbReference type="FunFam" id="3.40.50.980:FF:000001">
    <property type="entry name" value="Non-ribosomal peptide synthetase"/>
    <property type="match status" value="1"/>
</dbReference>
<dbReference type="InterPro" id="IPR023213">
    <property type="entry name" value="CAT-like_dom_sf"/>
</dbReference>
<evidence type="ECO:0000259" key="4">
    <source>
        <dbReference type="PROSITE" id="PS50075"/>
    </source>
</evidence>
<dbReference type="InterPro" id="IPR001242">
    <property type="entry name" value="Condensation_dom"/>
</dbReference>
<dbReference type="InterPro" id="IPR020806">
    <property type="entry name" value="PKS_PP-bd"/>
</dbReference>
<dbReference type="GO" id="GO:0043041">
    <property type="term" value="P:amino acid activation for nonribosomal peptide biosynthetic process"/>
    <property type="evidence" value="ECO:0007669"/>
    <property type="project" value="TreeGrafter"/>
</dbReference>
<dbReference type="InterPro" id="IPR045851">
    <property type="entry name" value="AMP-bd_C_sf"/>
</dbReference>
<comment type="cofactor">
    <cofactor evidence="1">
        <name>pantetheine 4'-phosphate</name>
        <dbReference type="ChEBI" id="CHEBI:47942"/>
    </cofactor>
</comment>
<dbReference type="GO" id="GO:0072330">
    <property type="term" value="P:monocarboxylic acid biosynthetic process"/>
    <property type="evidence" value="ECO:0007669"/>
    <property type="project" value="UniProtKB-ARBA"/>
</dbReference>
<dbReference type="InterPro" id="IPR000873">
    <property type="entry name" value="AMP-dep_synth/lig_dom"/>
</dbReference>
<name>S5TN74_9BACT</name>
<dbReference type="Pfam" id="PF00668">
    <property type="entry name" value="Condensation"/>
    <property type="match status" value="2"/>
</dbReference>
<feature type="non-terminal residue" evidence="5">
    <location>
        <position position="1"/>
    </location>
</feature>
<dbReference type="PANTHER" id="PTHR45527:SF1">
    <property type="entry name" value="FATTY ACID SYNTHASE"/>
    <property type="match status" value="1"/>
</dbReference>
<dbReference type="InterPro" id="IPR006162">
    <property type="entry name" value="Ppantetheine_attach_site"/>
</dbReference>
<dbReference type="Pfam" id="PF13193">
    <property type="entry name" value="AMP-binding_C"/>
    <property type="match status" value="1"/>
</dbReference>
<dbReference type="Gene3D" id="3.30.559.10">
    <property type="entry name" value="Chloramphenicol acetyltransferase-like domain"/>
    <property type="match status" value="2"/>
</dbReference>
<dbReference type="SMART" id="SM00823">
    <property type="entry name" value="PKS_PP"/>
    <property type="match status" value="1"/>
</dbReference>
<protein>
    <submittedName>
        <fullName evidence="5">Long-chain-fatty-acid--CoA ligase</fullName>
        <ecNumber evidence="5">6.2.1.3</ecNumber>
    </submittedName>
</protein>
<dbReference type="Gene3D" id="3.30.559.30">
    <property type="entry name" value="Nonribosomal peptide synthetase, condensation domain"/>
    <property type="match status" value="2"/>
</dbReference>
<evidence type="ECO:0000256" key="2">
    <source>
        <dbReference type="ARBA" id="ARBA00022450"/>
    </source>
</evidence>
<dbReference type="InterPro" id="IPR036736">
    <property type="entry name" value="ACP-like_sf"/>
</dbReference>
<evidence type="ECO:0000313" key="5">
    <source>
        <dbReference type="EMBL" id="AGS49878.1"/>
    </source>
</evidence>
<dbReference type="Gene3D" id="3.40.50.12780">
    <property type="entry name" value="N-terminal domain of ligase-like"/>
    <property type="match status" value="2"/>
</dbReference>
<dbReference type="FunFam" id="3.30.300.30:FF:000010">
    <property type="entry name" value="Enterobactin synthetase component F"/>
    <property type="match status" value="1"/>
</dbReference>
<dbReference type="InterPro" id="IPR042099">
    <property type="entry name" value="ANL_N_sf"/>
</dbReference>